<dbReference type="AlphaFoldDB" id="B8J985"/>
<name>B8J985_ANAD2</name>
<evidence type="ECO:0000313" key="3">
    <source>
        <dbReference type="Proteomes" id="UP000007089"/>
    </source>
</evidence>
<dbReference type="HOGENOM" id="CLU_159764_0_0_7"/>
<dbReference type="RefSeq" id="WP_012633342.1">
    <property type="nucleotide sequence ID" value="NC_011891.1"/>
</dbReference>
<accession>B8J985</accession>
<feature type="region of interest" description="Disordered" evidence="1">
    <location>
        <begin position="98"/>
        <end position="129"/>
    </location>
</feature>
<evidence type="ECO:0000313" key="2">
    <source>
        <dbReference type="EMBL" id="ACL65491.1"/>
    </source>
</evidence>
<keyword evidence="3" id="KW-1185">Reference proteome</keyword>
<dbReference type="KEGG" id="acp:A2cp1_2151"/>
<organism evidence="2 3">
    <name type="scientific">Anaeromyxobacter dehalogenans (strain ATCC BAA-258 / DSM 21875 / 2CP-1)</name>
    <dbReference type="NCBI Taxonomy" id="455488"/>
    <lineage>
        <taxon>Bacteria</taxon>
        <taxon>Pseudomonadati</taxon>
        <taxon>Myxococcota</taxon>
        <taxon>Myxococcia</taxon>
        <taxon>Myxococcales</taxon>
        <taxon>Cystobacterineae</taxon>
        <taxon>Anaeromyxobacteraceae</taxon>
        <taxon>Anaeromyxobacter</taxon>
    </lineage>
</organism>
<dbReference type="Proteomes" id="UP000007089">
    <property type="component" value="Chromosome"/>
</dbReference>
<gene>
    <name evidence="2" type="ordered locus">A2cp1_2151</name>
</gene>
<reference evidence="2" key="1">
    <citation type="submission" date="2009-01" db="EMBL/GenBank/DDBJ databases">
        <title>Complete sequence of Anaeromyxobacter dehalogenans 2CP-1.</title>
        <authorList>
            <consortium name="US DOE Joint Genome Institute"/>
            <person name="Lucas S."/>
            <person name="Copeland A."/>
            <person name="Lapidus A."/>
            <person name="Glavina del Rio T."/>
            <person name="Dalin E."/>
            <person name="Tice H."/>
            <person name="Bruce D."/>
            <person name="Goodwin L."/>
            <person name="Pitluck S."/>
            <person name="Saunders E."/>
            <person name="Brettin T."/>
            <person name="Detter J.C."/>
            <person name="Han C."/>
            <person name="Larimer F."/>
            <person name="Land M."/>
            <person name="Hauser L."/>
            <person name="Kyrpides N."/>
            <person name="Ovchinnikova G."/>
            <person name="Beliaev A.S."/>
            <person name="Richardson P."/>
        </authorList>
    </citation>
    <scope>NUCLEOTIDE SEQUENCE</scope>
    <source>
        <strain evidence="2">2CP-1</strain>
    </source>
</reference>
<proteinExistence type="predicted"/>
<evidence type="ECO:0008006" key="4">
    <source>
        <dbReference type="Google" id="ProtNLM"/>
    </source>
</evidence>
<dbReference type="InterPro" id="IPR036513">
    <property type="entry name" value="STAS_dom_sf"/>
</dbReference>
<evidence type="ECO:0000256" key="1">
    <source>
        <dbReference type="SAM" id="MobiDB-lite"/>
    </source>
</evidence>
<dbReference type="Gene3D" id="3.30.750.24">
    <property type="entry name" value="STAS domain"/>
    <property type="match status" value="1"/>
</dbReference>
<dbReference type="EMBL" id="CP001359">
    <property type="protein sequence ID" value="ACL65491.1"/>
    <property type="molecule type" value="Genomic_DNA"/>
</dbReference>
<sequence length="129" mass="13645">MTGAAIVRRSDGAAEVLTVYGAFDGASAWALRVQMDESAADAFVIDLTHAEEACEFAACVLAGWVREHRREKRVRFRAGTREQARLLSAFGLDLEESGPTVVEPDGDGAPGLDGFPLGLRSPEGTGVPA</sequence>
<protein>
    <recommendedName>
        <fullName evidence="4">STAS domain-containing protein</fullName>
    </recommendedName>
</protein>